<dbReference type="FunCoup" id="A0A667YX99">
    <property type="interactions" value="3"/>
</dbReference>
<reference evidence="7" key="1">
    <citation type="submission" date="2019-06" db="EMBL/GenBank/DDBJ databases">
        <authorList>
            <consortium name="Wellcome Sanger Institute Data Sharing"/>
        </authorList>
    </citation>
    <scope>NUCLEOTIDE SEQUENCE [LARGE SCALE GENOMIC DNA]</scope>
</reference>
<comment type="subcellular location">
    <subcellularLocation>
        <location evidence="1">Membrane</location>
    </subcellularLocation>
</comment>
<sequence length="268" mass="31035">EVLWVFLIKGTGCIMLLQALWDFILSRHSVLASPFFPVLFSLCVYLSFCLPFVLLDLLSSRLAFIRRYKIQPRSVASWDTMGRCLALALYNHAVYIFPITLLHWYCRPVTLPAEAPALLRLAWDVLACLLMFDFQYFIWHLLHHKVPWLYRTFHKVHHTHTATSALTTEYSGAWETLCLGFFAAINPFLLGCHPMTEMAFYVLNIWLSVEDHCGYDLPWATHRLVPGGLYGGAPHHDLHHLKFKSNYAPYFTHWDRLAGTLQRNLILG</sequence>
<evidence type="ECO:0000256" key="3">
    <source>
        <dbReference type="ARBA" id="ARBA00022989"/>
    </source>
</evidence>
<evidence type="ECO:0000313" key="8">
    <source>
        <dbReference type="Proteomes" id="UP000472263"/>
    </source>
</evidence>
<evidence type="ECO:0000259" key="6">
    <source>
        <dbReference type="Pfam" id="PF04116"/>
    </source>
</evidence>
<feature type="transmembrane region" description="Helical" evidence="5">
    <location>
        <begin position="121"/>
        <end position="142"/>
    </location>
</feature>
<dbReference type="PANTHER" id="PTHR11863">
    <property type="entry name" value="STEROL DESATURASE"/>
    <property type="match status" value="1"/>
</dbReference>
<reference evidence="7" key="2">
    <citation type="submission" date="2025-08" db="UniProtKB">
        <authorList>
            <consortium name="Ensembl"/>
        </authorList>
    </citation>
    <scope>IDENTIFICATION</scope>
</reference>
<gene>
    <name evidence="7" type="primary">CH25H</name>
</gene>
<evidence type="ECO:0000256" key="1">
    <source>
        <dbReference type="ARBA" id="ARBA00004370"/>
    </source>
</evidence>
<keyword evidence="2 5" id="KW-0812">Transmembrane</keyword>
<keyword evidence="8" id="KW-1185">Reference proteome</keyword>
<evidence type="ECO:0000256" key="2">
    <source>
        <dbReference type="ARBA" id="ARBA00022692"/>
    </source>
</evidence>
<feature type="transmembrane region" description="Helical" evidence="5">
    <location>
        <begin position="35"/>
        <end position="59"/>
    </location>
</feature>
<reference evidence="7" key="3">
    <citation type="submission" date="2025-09" db="UniProtKB">
        <authorList>
            <consortium name="Ensembl"/>
        </authorList>
    </citation>
    <scope>IDENTIFICATION</scope>
</reference>
<dbReference type="Pfam" id="PF04116">
    <property type="entry name" value="FA_hydroxylase"/>
    <property type="match status" value="1"/>
</dbReference>
<dbReference type="GO" id="GO:0016020">
    <property type="term" value="C:membrane"/>
    <property type="evidence" value="ECO:0007669"/>
    <property type="project" value="UniProtKB-SubCell"/>
</dbReference>
<dbReference type="GO" id="GO:0008610">
    <property type="term" value="P:lipid biosynthetic process"/>
    <property type="evidence" value="ECO:0007669"/>
    <property type="project" value="InterPro"/>
</dbReference>
<evidence type="ECO:0000256" key="5">
    <source>
        <dbReference type="SAM" id="Phobius"/>
    </source>
</evidence>
<dbReference type="GO" id="GO:0005506">
    <property type="term" value="F:iron ion binding"/>
    <property type="evidence" value="ECO:0007669"/>
    <property type="project" value="InterPro"/>
</dbReference>
<dbReference type="InterPro" id="IPR006694">
    <property type="entry name" value="Fatty_acid_hydroxylase"/>
</dbReference>
<feature type="transmembrane region" description="Helical" evidence="5">
    <location>
        <begin position="80"/>
        <end position="101"/>
    </location>
</feature>
<dbReference type="GO" id="GO:0016491">
    <property type="term" value="F:oxidoreductase activity"/>
    <property type="evidence" value="ECO:0007669"/>
    <property type="project" value="InterPro"/>
</dbReference>
<name>A0A667YX99_9TELE</name>
<dbReference type="AlphaFoldDB" id="A0A667YX99"/>
<organism evidence="7 8">
    <name type="scientific">Myripristis murdjan</name>
    <name type="common">pinecone soldierfish</name>
    <dbReference type="NCBI Taxonomy" id="586833"/>
    <lineage>
        <taxon>Eukaryota</taxon>
        <taxon>Metazoa</taxon>
        <taxon>Chordata</taxon>
        <taxon>Craniata</taxon>
        <taxon>Vertebrata</taxon>
        <taxon>Euteleostomi</taxon>
        <taxon>Actinopterygii</taxon>
        <taxon>Neopterygii</taxon>
        <taxon>Teleostei</taxon>
        <taxon>Neoteleostei</taxon>
        <taxon>Acanthomorphata</taxon>
        <taxon>Holocentriformes</taxon>
        <taxon>Holocentridae</taxon>
        <taxon>Myripristis</taxon>
    </lineage>
</organism>
<evidence type="ECO:0000313" key="7">
    <source>
        <dbReference type="Ensembl" id="ENSMMDP00005031013.1"/>
    </source>
</evidence>
<dbReference type="Proteomes" id="UP000472263">
    <property type="component" value="Chromosome 19"/>
</dbReference>
<dbReference type="InParanoid" id="A0A667YX99"/>
<protein>
    <submittedName>
        <fullName evidence="7">Cholesterol 25-hydroxylase</fullName>
    </submittedName>
</protein>
<accession>A0A667YX99</accession>
<dbReference type="GO" id="GO:0051607">
    <property type="term" value="P:defense response to virus"/>
    <property type="evidence" value="ECO:0007669"/>
    <property type="project" value="Ensembl"/>
</dbReference>
<evidence type="ECO:0000256" key="4">
    <source>
        <dbReference type="ARBA" id="ARBA00023136"/>
    </source>
</evidence>
<dbReference type="Ensembl" id="ENSMMDT00005031719.1">
    <property type="protein sequence ID" value="ENSMMDP00005031013.1"/>
    <property type="gene ID" value="ENSMMDG00005014644.1"/>
</dbReference>
<feature type="domain" description="Fatty acid hydroxylase" evidence="6">
    <location>
        <begin position="125"/>
        <end position="260"/>
    </location>
</feature>
<dbReference type="GeneTree" id="ENSGT00940000162142"/>
<proteinExistence type="predicted"/>
<dbReference type="InterPro" id="IPR050307">
    <property type="entry name" value="Sterol_Desaturase_Related"/>
</dbReference>
<keyword evidence="3 5" id="KW-1133">Transmembrane helix</keyword>
<keyword evidence="4 5" id="KW-0472">Membrane</keyword>